<evidence type="ECO:0000256" key="1">
    <source>
        <dbReference type="SAM" id="MobiDB-lite"/>
    </source>
</evidence>
<feature type="region of interest" description="Disordered" evidence="1">
    <location>
        <begin position="1"/>
        <end position="30"/>
    </location>
</feature>
<dbReference type="AlphaFoldDB" id="A0A0C3FIX6"/>
<dbReference type="InParanoid" id="A0A0C3FIX6"/>
<dbReference type="Proteomes" id="UP000054166">
    <property type="component" value="Unassembled WGS sequence"/>
</dbReference>
<proteinExistence type="predicted"/>
<gene>
    <name evidence="2" type="ORF">PILCRDRAFT_6598</name>
</gene>
<keyword evidence="3" id="KW-1185">Reference proteome</keyword>
<evidence type="ECO:0000313" key="3">
    <source>
        <dbReference type="Proteomes" id="UP000054166"/>
    </source>
</evidence>
<protein>
    <submittedName>
        <fullName evidence="2">Uncharacterized protein</fullName>
    </submittedName>
</protein>
<name>A0A0C3FIX6_PILCF</name>
<accession>A0A0C3FIX6</accession>
<reference evidence="2 3" key="1">
    <citation type="submission" date="2014-04" db="EMBL/GenBank/DDBJ databases">
        <authorList>
            <consortium name="DOE Joint Genome Institute"/>
            <person name="Kuo A."/>
            <person name="Tarkka M."/>
            <person name="Buscot F."/>
            <person name="Kohler A."/>
            <person name="Nagy L.G."/>
            <person name="Floudas D."/>
            <person name="Copeland A."/>
            <person name="Barry K.W."/>
            <person name="Cichocki N."/>
            <person name="Veneault-Fourrey C."/>
            <person name="LaButti K."/>
            <person name="Lindquist E.A."/>
            <person name="Lipzen A."/>
            <person name="Lundell T."/>
            <person name="Morin E."/>
            <person name="Murat C."/>
            <person name="Sun H."/>
            <person name="Tunlid A."/>
            <person name="Henrissat B."/>
            <person name="Grigoriev I.V."/>
            <person name="Hibbett D.S."/>
            <person name="Martin F."/>
            <person name="Nordberg H.P."/>
            <person name="Cantor M.N."/>
            <person name="Hua S.X."/>
        </authorList>
    </citation>
    <scope>NUCLEOTIDE SEQUENCE [LARGE SCALE GENOMIC DNA]</scope>
    <source>
        <strain evidence="2 3">F 1598</strain>
    </source>
</reference>
<sequence length="142" mass="15290">MTDDYLSPSPNTSVDPLPRPSSPSDLSSTVTVVTGEPVTITPDYVLDHLFDGTKCAVDVDDLVQAARELYCQIDGEELSSSHPGDGTVIKEIRAATKDYSEAIKMSVKMAEHGIIFAVDAVSLCERLSGHSGKDICLFINKM</sequence>
<evidence type="ECO:0000313" key="2">
    <source>
        <dbReference type="EMBL" id="KIM84355.1"/>
    </source>
</evidence>
<dbReference type="EMBL" id="KN832988">
    <property type="protein sequence ID" value="KIM84355.1"/>
    <property type="molecule type" value="Genomic_DNA"/>
</dbReference>
<dbReference type="HOGENOM" id="CLU_1816519_0_0_1"/>
<organism evidence="2 3">
    <name type="scientific">Piloderma croceum (strain F 1598)</name>
    <dbReference type="NCBI Taxonomy" id="765440"/>
    <lineage>
        <taxon>Eukaryota</taxon>
        <taxon>Fungi</taxon>
        <taxon>Dikarya</taxon>
        <taxon>Basidiomycota</taxon>
        <taxon>Agaricomycotina</taxon>
        <taxon>Agaricomycetes</taxon>
        <taxon>Agaricomycetidae</taxon>
        <taxon>Atheliales</taxon>
        <taxon>Atheliaceae</taxon>
        <taxon>Piloderma</taxon>
    </lineage>
</organism>
<reference evidence="3" key="2">
    <citation type="submission" date="2015-01" db="EMBL/GenBank/DDBJ databases">
        <title>Evolutionary Origins and Diversification of the Mycorrhizal Mutualists.</title>
        <authorList>
            <consortium name="DOE Joint Genome Institute"/>
            <consortium name="Mycorrhizal Genomics Consortium"/>
            <person name="Kohler A."/>
            <person name="Kuo A."/>
            <person name="Nagy L.G."/>
            <person name="Floudas D."/>
            <person name="Copeland A."/>
            <person name="Barry K.W."/>
            <person name="Cichocki N."/>
            <person name="Veneault-Fourrey C."/>
            <person name="LaButti K."/>
            <person name="Lindquist E.A."/>
            <person name="Lipzen A."/>
            <person name="Lundell T."/>
            <person name="Morin E."/>
            <person name="Murat C."/>
            <person name="Riley R."/>
            <person name="Ohm R."/>
            <person name="Sun H."/>
            <person name="Tunlid A."/>
            <person name="Henrissat B."/>
            <person name="Grigoriev I.V."/>
            <person name="Hibbett D.S."/>
            <person name="Martin F."/>
        </authorList>
    </citation>
    <scope>NUCLEOTIDE SEQUENCE [LARGE SCALE GENOMIC DNA]</scope>
    <source>
        <strain evidence="3">F 1598</strain>
    </source>
</reference>